<keyword evidence="1" id="KW-0812">Transmembrane</keyword>
<organism evidence="2">
    <name type="scientific">Salvia splendens</name>
    <name type="common">Scarlet sage</name>
    <dbReference type="NCBI Taxonomy" id="180675"/>
    <lineage>
        <taxon>Eukaryota</taxon>
        <taxon>Viridiplantae</taxon>
        <taxon>Streptophyta</taxon>
        <taxon>Embryophyta</taxon>
        <taxon>Tracheophyta</taxon>
        <taxon>Spermatophyta</taxon>
        <taxon>Magnoliopsida</taxon>
        <taxon>eudicotyledons</taxon>
        <taxon>Gunneridae</taxon>
        <taxon>Pentapetalae</taxon>
        <taxon>asterids</taxon>
        <taxon>lamiids</taxon>
        <taxon>Lamiales</taxon>
        <taxon>Lamiaceae</taxon>
        <taxon>Nepetoideae</taxon>
        <taxon>Mentheae</taxon>
        <taxon>Salviinae</taxon>
        <taxon>Salvia</taxon>
        <taxon>Salvia subgen. Calosphace</taxon>
        <taxon>core Calosphace</taxon>
    </lineage>
</organism>
<gene>
    <name evidence="2" type="ORF">SASPL_135535</name>
</gene>
<dbReference type="Proteomes" id="UP000298416">
    <property type="component" value="Unassembled WGS sequence"/>
</dbReference>
<name>A0A8X8ZG29_SALSN</name>
<dbReference type="AlphaFoldDB" id="A0A8X8ZG29"/>
<evidence type="ECO:0000313" key="3">
    <source>
        <dbReference type="Proteomes" id="UP000298416"/>
    </source>
</evidence>
<proteinExistence type="predicted"/>
<reference evidence="2" key="1">
    <citation type="submission" date="2018-01" db="EMBL/GenBank/DDBJ databases">
        <authorList>
            <person name="Mao J.F."/>
        </authorList>
    </citation>
    <scope>NUCLEOTIDE SEQUENCE</scope>
    <source>
        <strain evidence="2">Huo1</strain>
        <tissue evidence="2">Leaf</tissue>
    </source>
</reference>
<dbReference type="EMBL" id="PNBA02000013">
    <property type="protein sequence ID" value="KAG6403318.1"/>
    <property type="molecule type" value="Genomic_DNA"/>
</dbReference>
<keyword evidence="3" id="KW-1185">Reference proteome</keyword>
<feature type="transmembrane region" description="Helical" evidence="1">
    <location>
        <begin position="6"/>
        <end position="24"/>
    </location>
</feature>
<keyword evidence="1" id="KW-1133">Transmembrane helix</keyword>
<protein>
    <submittedName>
        <fullName evidence="2">Uncharacterized protein</fullName>
    </submittedName>
</protein>
<keyword evidence="1" id="KW-0472">Membrane</keyword>
<accession>A0A8X8ZG29</accession>
<evidence type="ECO:0000313" key="2">
    <source>
        <dbReference type="EMBL" id="KAG6403318.1"/>
    </source>
</evidence>
<reference evidence="2" key="2">
    <citation type="submission" date="2020-08" db="EMBL/GenBank/DDBJ databases">
        <title>Plant Genome Project.</title>
        <authorList>
            <person name="Zhang R.-G."/>
        </authorList>
    </citation>
    <scope>NUCLEOTIDE SEQUENCE</scope>
    <source>
        <strain evidence="2">Huo1</strain>
        <tissue evidence="2">Leaf</tissue>
    </source>
</reference>
<comment type="caution">
    <text evidence="2">The sequence shown here is derived from an EMBL/GenBank/DDBJ whole genome shotgun (WGS) entry which is preliminary data.</text>
</comment>
<sequence length="228" mass="25407">MYLSWTWVFWPWAAAIAIGAYGLYSLSRHLKGEATLAEQLANVTSTLTWLTLVPPAHVNGGGVHCGLREADRHLEVIVKSRSLSRSDRCSYDRFFSFGGRRADSTRCICGTGSPVVVVADPGDSSASLISFVPFCHLSFHLLLWIRVALEMDLGGGCLLSHGGRVKLRPSHSPPEYFFARWINFSFLIKSEGSLLVHLQQDRTQARFWKSLEQSRIPPQRLSTTSTTL</sequence>
<evidence type="ECO:0000256" key="1">
    <source>
        <dbReference type="SAM" id="Phobius"/>
    </source>
</evidence>